<keyword evidence="2" id="KW-1185">Reference proteome</keyword>
<protein>
    <submittedName>
        <fullName evidence="1">Uncharacterized protein</fullName>
    </submittedName>
</protein>
<dbReference type="AlphaFoldDB" id="A0AA39JG14"/>
<accession>A0AA39JG14</accession>
<reference evidence="1" key="1">
    <citation type="submission" date="2023-06" db="EMBL/GenBank/DDBJ databases">
        <authorList>
            <consortium name="Lawrence Berkeley National Laboratory"/>
            <person name="Ahrendt S."/>
            <person name="Sahu N."/>
            <person name="Indic B."/>
            <person name="Wong-Bajracharya J."/>
            <person name="Merenyi Z."/>
            <person name="Ke H.-M."/>
            <person name="Monk M."/>
            <person name="Kocsube S."/>
            <person name="Drula E."/>
            <person name="Lipzen A."/>
            <person name="Balint B."/>
            <person name="Henrissat B."/>
            <person name="Andreopoulos B."/>
            <person name="Martin F.M."/>
            <person name="Harder C.B."/>
            <person name="Rigling D."/>
            <person name="Ford K.L."/>
            <person name="Foster G.D."/>
            <person name="Pangilinan J."/>
            <person name="Papanicolaou A."/>
            <person name="Barry K."/>
            <person name="LaButti K."/>
            <person name="Viragh M."/>
            <person name="Koriabine M."/>
            <person name="Yan M."/>
            <person name="Riley R."/>
            <person name="Champramary S."/>
            <person name="Plett K.L."/>
            <person name="Tsai I.J."/>
            <person name="Slot J."/>
            <person name="Sipos G."/>
            <person name="Plett J."/>
            <person name="Nagy L.G."/>
            <person name="Grigoriev I.V."/>
        </authorList>
    </citation>
    <scope>NUCLEOTIDE SEQUENCE</scope>
    <source>
        <strain evidence="1">FPL87.14</strain>
    </source>
</reference>
<dbReference type="EMBL" id="JAUEPT010000028">
    <property type="protein sequence ID" value="KAK0441968.1"/>
    <property type="molecule type" value="Genomic_DNA"/>
</dbReference>
<sequence>MLQKLDGLQDKKYAGYCLEVTNPSEEDSKYYAVHIRPVQQGLTKPHRHPRKPQHARPTMCVSVLPATAHLRSREPLQVSKLLPWNNCYHPTCYDICVRIPAEQRDHSQSPYLNCAPELDKFVAEDMRYRQLLQDGLDDDRILRILDGQEEAPETDVLDDSSQTSTESQASQVFLAKVPGCAKLEEDLILVPVMRVDHVLSNVPEISDRSQLCGDLDIFRE</sequence>
<gene>
    <name evidence="1" type="ORF">EV421DRAFT_1904554</name>
</gene>
<dbReference type="Proteomes" id="UP001175226">
    <property type="component" value="Unassembled WGS sequence"/>
</dbReference>
<comment type="caution">
    <text evidence="1">The sequence shown here is derived from an EMBL/GenBank/DDBJ whole genome shotgun (WGS) entry which is preliminary data.</text>
</comment>
<proteinExistence type="predicted"/>
<organism evidence="1 2">
    <name type="scientific">Armillaria borealis</name>
    <dbReference type="NCBI Taxonomy" id="47425"/>
    <lineage>
        <taxon>Eukaryota</taxon>
        <taxon>Fungi</taxon>
        <taxon>Dikarya</taxon>
        <taxon>Basidiomycota</taxon>
        <taxon>Agaricomycotina</taxon>
        <taxon>Agaricomycetes</taxon>
        <taxon>Agaricomycetidae</taxon>
        <taxon>Agaricales</taxon>
        <taxon>Marasmiineae</taxon>
        <taxon>Physalacriaceae</taxon>
        <taxon>Armillaria</taxon>
    </lineage>
</organism>
<evidence type="ECO:0000313" key="2">
    <source>
        <dbReference type="Proteomes" id="UP001175226"/>
    </source>
</evidence>
<name>A0AA39JG14_9AGAR</name>
<evidence type="ECO:0000313" key="1">
    <source>
        <dbReference type="EMBL" id="KAK0441968.1"/>
    </source>
</evidence>